<name>A0A1U9RSA0_CARRU</name>
<dbReference type="PANTHER" id="PTHR43116">
    <property type="entry name" value="PEPTIDE CHAIN RELEASE FACTOR 2"/>
    <property type="match status" value="1"/>
</dbReference>
<dbReference type="Pfam" id="PF00472">
    <property type="entry name" value="RF-1"/>
    <property type="match status" value="1"/>
</dbReference>
<dbReference type="Pfam" id="PF03462">
    <property type="entry name" value="PCRF"/>
    <property type="match status" value="1"/>
</dbReference>
<dbReference type="InterPro" id="IPR005139">
    <property type="entry name" value="PCRF"/>
</dbReference>
<proteinExistence type="inferred from homology"/>
<dbReference type="RefSeq" id="WP_211118389.1">
    <property type="nucleotide sequence ID" value="NZ_CP019943.1"/>
</dbReference>
<evidence type="ECO:0000313" key="6">
    <source>
        <dbReference type="Proteomes" id="UP000189666"/>
    </source>
</evidence>
<feature type="domain" description="Peptide chain release factor" evidence="4">
    <location>
        <begin position="42"/>
        <end position="136"/>
    </location>
</feature>
<dbReference type="AlphaFoldDB" id="A0A1U9RSA0"/>
<gene>
    <name evidence="5" type="ORF">BW244_0135</name>
</gene>
<dbReference type="GO" id="GO:0005737">
    <property type="term" value="C:cytoplasm"/>
    <property type="evidence" value="ECO:0007669"/>
    <property type="project" value="UniProtKB-ARBA"/>
</dbReference>
<evidence type="ECO:0000259" key="4">
    <source>
        <dbReference type="Pfam" id="PF03462"/>
    </source>
</evidence>
<evidence type="ECO:0000256" key="1">
    <source>
        <dbReference type="ARBA" id="ARBA00010835"/>
    </source>
</evidence>
<comment type="similarity">
    <text evidence="1">Belongs to the prokaryotic/mitochondrial release factor family.</text>
</comment>
<dbReference type="SUPFAM" id="SSF75620">
    <property type="entry name" value="Release factor"/>
    <property type="match status" value="1"/>
</dbReference>
<evidence type="ECO:0000313" key="5">
    <source>
        <dbReference type="EMBL" id="AQU89553.1"/>
    </source>
</evidence>
<dbReference type="Gene3D" id="3.30.70.1660">
    <property type="match status" value="1"/>
</dbReference>
<dbReference type="Proteomes" id="UP000189666">
    <property type="component" value="Chromosome"/>
</dbReference>
<dbReference type="InterPro" id="IPR045853">
    <property type="entry name" value="Pep_chain_release_fac_I_sf"/>
</dbReference>
<sequence>MYYNFIKNEYIKFIFEKNFSIFNINDYNNIKFNIEKKIENYSICKCYIEIYPNAGGVETYQLVKIYTDFYYKWLKKNNFDVEIIYFENNEHGYKKSLIFVNNIYSFLLLKPESGIHRIMRNNPFTNSNKIQTSYINIIIIPKINKEKNIFNKEDILIETFKSKGPGGQHVNNTNSAIRIKHIPTNITVSCQSERSQLKNKNFALKILEFKIFLKNNLNFNNYFKNLEKKYIKTYHFENNFIINHFNNEKYNLNKFFKFEINFLNI</sequence>
<dbReference type="Gene3D" id="3.30.160.20">
    <property type="match status" value="1"/>
</dbReference>
<feature type="domain" description="Prokaryotic-type class I peptide chain release factors" evidence="3">
    <location>
        <begin position="151"/>
        <end position="214"/>
    </location>
</feature>
<evidence type="ECO:0000256" key="2">
    <source>
        <dbReference type="ARBA" id="ARBA00022481"/>
    </source>
</evidence>
<reference evidence="5 6" key="1">
    <citation type="submission" date="2017-02" db="EMBL/GenBank/DDBJ databases">
        <title>Complete Genome of Candidatus Carsonella ruddii strain BC, a Nutritional Endosymbiont of Bactericera cockerelli.</title>
        <authorList>
            <person name="Riley A.B."/>
            <person name="Kim D.H."/>
            <person name="Hansen A.K."/>
        </authorList>
    </citation>
    <scope>NUCLEOTIDE SEQUENCE [LARGE SCALE GENOMIC DNA]</scope>
    <source>
        <strain evidence="5 6">BC</strain>
    </source>
</reference>
<dbReference type="GO" id="GO:0003747">
    <property type="term" value="F:translation release factor activity"/>
    <property type="evidence" value="ECO:0007669"/>
    <property type="project" value="InterPro"/>
</dbReference>
<protein>
    <submittedName>
        <fullName evidence="5">Peptide chain release factor 2</fullName>
    </submittedName>
</protein>
<organism evidence="5 6">
    <name type="scientific">Carsonella ruddii</name>
    <dbReference type="NCBI Taxonomy" id="114186"/>
    <lineage>
        <taxon>Bacteria</taxon>
        <taxon>Pseudomonadati</taxon>
        <taxon>Pseudomonadota</taxon>
        <taxon>Gammaproteobacteria</taxon>
        <taxon>Oceanospirillales</taxon>
        <taxon>Halomonadaceae</taxon>
        <taxon>Zymobacter group</taxon>
        <taxon>Candidatus Carsonella</taxon>
    </lineage>
</organism>
<dbReference type="EMBL" id="CP019943">
    <property type="protein sequence ID" value="AQU89553.1"/>
    <property type="molecule type" value="Genomic_DNA"/>
</dbReference>
<accession>A0A1U9RSA0</accession>
<dbReference type="InterPro" id="IPR000352">
    <property type="entry name" value="Pep_chain_release_fac_I"/>
</dbReference>
<evidence type="ECO:0000259" key="3">
    <source>
        <dbReference type="Pfam" id="PF00472"/>
    </source>
</evidence>
<dbReference type="PANTHER" id="PTHR43116:SF3">
    <property type="entry name" value="CLASS I PEPTIDE CHAIN RELEASE FACTOR"/>
    <property type="match status" value="1"/>
</dbReference>
<keyword evidence="2" id="KW-0488">Methylation</keyword>